<dbReference type="Proteomes" id="UP000628109">
    <property type="component" value="Unassembled WGS sequence"/>
</dbReference>
<evidence type="ECO:0000256" key="1">
    <source>
        <dbReference type="ARBA" id="ARBA00023015"/>
    </source>
</evidence>
<organism evidence="5 6">
    <name type="scientific">Sphingobium fuliginis (strain ATCC 27551)</name>
    <dbReference type="NCBI Taxonomy" id="336203"/>
    <lineage>
        <taxon>Bacteria</taxon>
        <taxon>Pseudomonadati</taxon>
        <taxon>Pseudomonadota</taxon>
        <taxon>Alphaproteobacteria</taxon>
        <taxon>Sphingomonadales</taxon>
        <taxon>Sphingomonadaceae</taxon>
        <taxon>Sphingobium</taxon>
    </lineage>
</organism>
<dbReference type="PANTHER" id="PTHR46797">
    <property type="entry name" value="HTH-TYPE TRANSCRIPTIONAL REGULATOR"/>
    <property type="match status" value="1"/>
</dbReference>
<accession>A0ABQ1F6E4</accession>
<dbReference type="Pfam" id="PF01381">
    <property type="entry name" value="HTH_3"/>
    <property type="match status" value="1"/>
</dbReference>
<evidence type="ECO:0000313" key="6">
    <source>
        <dbReference type="Proteomes" id="UP000628109"/>
    </source>
</evidence>
<dbReference type="SMART" id="SM00530">
    <property type="entry name" value="HTH_XRE"/>
    <property type="match status" value="1"/>
</dbReference>
<dbReference type="PROSITE" id="PS50943">
    <property type="entry name" value="HTH_CROC1"/>
    <property type="match status" value="1"/>
</dbReference>
<evidence type="ECO:0000256" key="3">
    <source>
        <dbReference type="ARBA" id="ARBA00023163"/>
    </source>
</evidence>
<dbReference type="SUPFAM" id="SSF47413">
    <property type="entry name" value="lambda repressor-like DNA-binding domains"/>
    <property type="match status" value="1"/>
</dbReference>
<keyword evidence="6" id="KW-1185">Reference proteome</keyword>
<feature type="domain" description="HTH cro/C1-type" evidence="4">
    <location>
        <begin position="11"/>
        <end position="65"/>
    </location>
</feature>
<keyword evidence="3" id="KW-0804">Transcription</keyword>
<dbReference type="Gene3D" id="1.10.260.40">
    <property type="entry name" value="lambda repressor-like DNA-binding domains"/>
    <property type="match status" value="1"/>
</dbReference>
<dbReference type="RefSeq" id="WP_065847379.1">
    <property type="nucleotide sequence ID" value="NZ_BMDU01000009.1"/>
</dbReference>
<sequence>MSSRKTLAHNLRVLRAARGLSQEALADAAKVDRTYISALERQKYSVTIDRLDEIAKELGVETYVLLMKDLPPEALSGDRA</sequence>
<comment type="caution">
    <text evidence="5">The sequence shown here is derived from an EMBL/GenBank/DDBJ whole genome shotgun (WGS) entry which is preliminary data.</text>
</comment>
<dbReference type="EMBL" id="BMDU01000009">
    <property type="protein sequence ID" value="GGA01390.1"/>
    <property type="molecule type" value="Genomic_DNA"/>
</dbReference>
<evidence type="ECO:0000259" key="4">
    <source>
        <dbReference type="PROSITE" id="PS50943"/>
    </source>
</evidence>
<protein>
    <submittedName>
        <fullName evidence="5">Transcriptional regulator</fullName>
    </submittedName>
</protein>
<reference evidence="6" key="1">
    <citation type="journal article" date="2019" name="Int. J. Syst. Evol. Microbiol.">
        <title>The Global Catalogue of Microorganisms (GCM) 10K type strain sequencing project: providing services to taxonomists for standard genome sequencing and annotation.</title>
        <authorList>
            <consortium name="The Broad Institute Genomics Platform"/>
            <consortium name="The Broad Institute Genome Sequencing Center for Infectious Disease"/>
            <person name="Wu L."/>
            <person name="Ma J."/>
        </authorList>
    </citation>
    <scope>NUCLEOTIDE SEQUENCE [LARGE SCALE GENOMIC DNA]</scope>
    <source>
        <strain evidence="6">CCM 7327</strain>
    </source>
</reference>
<proteinExistence type="predicted"/>
<keyword evidence="2" id="KW-0238">DNA-binding</keyword>
<dbReference type="InterPro" id="IPR010982">
    <property type="entry name" value="Lambda_DNA-bd_dom_sf"/>
</dbReference>
<name>A0ABQ1F6E4_SPHSA</name>
<evidence type="ECO:0000256" key="2">
    <source>
        <dbReference type="ARBA" id="ARBA00023125"/>
    </source>
</evidence>
<keyword evidence="1" id="KW-0805">Transcription regulation</keyword>
<dbReference type="InterPro" id="IPR001387">
    <property type="entry name" value="Cro/C1-type_HTH"/>
</dbReference>
<dbReference type="PANTHER" id="PTHR46797:SF23">
    <property type="entry name" value="HTH-TYPE TRANSCRIPTIONAL REGULATOR SUTR"/>
    <property type="match status" value="1"/>
</dbReference>
<evidence type="ECO:0000313" key="5">
    <source>
        <dbReference type="EMBL" id="GGA01390.1"/>
    </source>
</evidence>
<dbReference type="InterPro" id="IPR050807">
    <property type="entry name" value="TransReg_Diox_bact_type"/>
</dbReference>
<gene>
    <name evidence="5" type="ORF">GCM10019071_34950</name>
</gene>
<dbReference type="CDD" id="cd00093">
    <property type="entry name" value="HTH_XRE"/>
    <property type="match status" value="1"/>
</dbReference>